<dbReference type="PROSITE" id="PS50196">
    <property type="entry name" value="RANBD1"/>
    <property type="match status" value="2"/>
</dbReference>
<feature type="domain" description="RanBP2-type" evidence="10">
    <location>
        <begin position="1829"/>
        <end position="1858"/>
    </location>
</feature>
<dbReference type="SUPFAM" id="SSF48452">
    <property type="entry name" value="TPR-like"/>
    <property type="match status" value="1"/>
</dbReference>
<evidence type="ECO:0000259" key="10">
    <source>
        <dbReference type="PROSITE" id="PS50199"/>
    </source>
</evidence>
<dbReference type="Proteomes" id="UP001075354">
    <property type="component" value="Chromosome 4"/>
</dbReference>
<dbReference type="PANTHER" id="PTHR23138">
    <property type="entry name" value="RAN BINDING PROTEIN"/>
    <property type="match status" value="1"/>
</dbReference>
<dbReference type="Gene3D" id="2.30.29.30">
    <property type="entry name" value="Pleckstrin-homology domain (PH domain)/Phosphotyrosine-binding domain (PTB)"/>
    <property type="match status" value="2"/>
</dbReference>
<keyword evidence="12" id="KW-1185">Reference proteome</keyword>
<feature type="compositionally biased region" description="Basic and acidic residues" evidence="8">
    <location>
        <begin position="1415"/>
        <end position="1430"/>
    </location>
</feature>
<feature type="compositionally biased region" description="Low complexity" evidence="8">
    <location>
        <begin position="1105"/>
        <end position="1116"/>
    </location>
</feature>
<feature type="domain" description="RanBD1" evidence="9">
    <location>
        <begin position="1578"/>
        <end position="1712"/>
    </location>
</feature>
<dbReference type="PROSITE" id="PS01358">
    <property type="entry name" value="ZF_RANBP2_1"/>
    <property type="match status" value="1"/>
</dbReference>
<dbReference type="Pfam" id="PF00638">
    <property type="entry name" value="Ran_BP1"/>
    <property type="match status" value="2"/>
</dbReference>
<sequence length="1984" mass="219300">MLRSQKDVDKHVQEAFRNITNEKERNLRCYNVAKLYHKVGDFQSTKQYVELYLKEQPKAAGAHKLLGQALEALKDYPKALQEYKCSLSLESRQPDLVLKVCELLVETKTRLNAGEAKYWMERAEEVSGNHQAVFRLKEYLIKMEDGSGDQAQLAHLIEKEIEARPHDHVPRIRLLNLYMDSRRVLDAYKYVIDLESRCLFRDNLQWYSYIVEVFKAYQREVKNLDAEFYVNNLCVLERHAALGAREQLKGCSAVYALDQACFEAAKYCQKGGEQLLQECVRHMGGQLCFHLGTALLREGKQCRTGWKEWTPFAWALMSLAYTTPETVDFASHCSTPNGREKHRKLTKLWKEDCAFRCSQAGHIVLNLTLERKRFVQINGGNWRERIYKLLFPSQVKSKPESERTSHFMTNSQFVHVQEISPSLRDVAIHDDASQHQRPDSLHALVWLGLRYVEPTLKQVTSMGNPHVLPHRLSPNFACHVFDELKLSTGALENGGIETLSRLDVDTFLCASVFCAAASQDERYASLVLSEAGRPSVLPVDLMESLCTEAQSKWWSCAHRLHCNKSRSDIGEVRMTVARGLEVVRLLGNHGMDVRLIVLLAKLFTEKASSLSTPKDNIPAVTKRAQLFWQRAIYLLERMEKNQPLRMPENPLFSYGGKELTASDVRLLLEEGRFFMACRLMKEEKYEEAIEVFQGLKNPYASFYEGLMYKKLADAERESLGSEKATTDIKSNYVILLQKSLSALHLTLDRLRSPQNAGNHPLNAELEQHIEEVENCLAREESDAVFSGASRNAHEALLDDSFSSNRFEDSLHGASRIVNTSMHHTLLSTLGYANGQSPSQGLTSTPFKSRRNIESSMNVDVSSRRVEARPSPERLDAQLKRMSITTDTVMQIVVDQNRQMLDSNKTMMEALEKTRVAVEELQKQMSDLKVEVGKLKHSDTRPQSSRNVDYMVHPEEDYEYDVAASQLRSLQGYPSAPAYHSYPAQSYNYDNRSSRSVRLESMLHEALFPQAQVPMARNVDPNLLLASCYPQAALGLNYDRQGPAGVAMPGSLPGALPAPSSMPVPNNMMPAVAADSAADSFRKSTSLMGTPIMSHSNVTAPAIDLSSSGSVTSASQSQFHSAHESSAQRFSSSSVQQVLPGKTNLHPGISGDALPHNFQISMPPQATIPTTESLEKSLSPLKPIAIEAILPNVPMPAYSAVTSRQPDVKPNRLSTGSVGGNETFTEDADYNPCADFKPIIPLPDEVTVTTGEEDETPLFVRRAKLFRFVEKEWKERGVGDMKILKHNVTGKLRILMRREQIHKICANHFILPEMELAPQTGSDRAWSWGANDFSDGEAHIEKLCVRFKTKEDAQDFKEAFDQARKLAKDATPVKQPKLTVPAPKSDVKTPVSQASTSPGKVELGGFSFIQPPVLKPVERQAKTTPGKDKESVNTVSKPSPFAGFSFTPPSSNLFGQSSVSTTAAQPTSVSTKTLFGPVAASSSGSTLFGSKTSSATSVSSSSSGPVFSTSSNLPDFAALAAQNKDKEVGKKDASFKGFEGAGSKVFGGAVSSSSDIAKKGSAEAEGESGETEEFEPTAVFNPVIPLPSLVEVRTGEEGEDVLFEERAKLLRFDSKEWKERGIGKMKVLKNKDTGKVRLLMRREQVLKVCCNHFITSDISFQKLSTSDRALTWSAQDYAEGEVRLEVFALKFKTPDLMLAFKDVVEDVQKNISSSAQSSPATAPKPSGKKDERPLSELFKPKAGSWECSGCFTRNNADVLSCPCCLQPKPGCESKAVESKPAAASQFTFGIKPSSAAPAEESKSLSGFKFGDISTASKEKQPSLAEMFKPKEGSWVCQACYTRSDADKVICPACETPKPGHENDVPSAPSNDANKGFSFGSSSGQNSSTTTTSGFVFGASVNPSQPSFESLASSQPSQPSFGSPHKFEFQMRPASPAKSPGKSPGAPSGEEDSEDEVDEEENADVGDFKVKYCCFCVVSSFSVFFW</sequence>
<name>A0AAV7XUL1_9NEOP</name>
<evidence type="ECO:0000256" key="1">
    <source>
        <dbReference type="ARBA" id="ARBA00022553"/>
    </source>
</evidence>
<dbReference type="SMART" id="SM00547">
    <property type="entry name" value="ZnF_RBZ"/>
    <property type="match status" value="2"/>
</dbReference>
<organism evidence="11 12">
    <name type="scientific">Megalurothrips usitatus</name>
    <name type="common">bean blossom thrips</name>
    <dbReference type="NCBI Taxonomy" id="439358"/>
    <lineage>
        <taxon>Eukaryota</taxon>
        <taxon>Metazoa</taxon>
        <taxon>Ecdysozoa</taxon>
        <taxon>Arthropoda</taxon>
        <taxon>Hexapoda</taxon>
        <taxon>Insecta</taxon>
        <taxon>Pterygota</taxon>
        <taxon>Neoptera</taxon>
        <taxon>Paraneoptera</taxon>
        <taxon>Thysanoptera</taxon>
        <taxon>Terebrantia</taxon>
        <taxon>Thripoidea</taxon>
        <taxon>Thripidae</taxon>
        <taxon>Megalurothrips</taxon>
    </lineage>
</organism>
<dbReference type="GO" id="GO:0005643">
    <property type="term" value="C:nuclear pore"/>
    <property type="evidence" value="ECO:0007669"/>
    <property type="project" value="TreeGrafter"/>
</dbReference>
<evidence type="ECO:0000259" key="9">
    <source>
        <dbReference type="PROSITE" id="PS50196"/>
    </source>
</evidence>
<dbReference type="InterPro" id="IPR011993">
    <property type="entry name" value="PH-like_dom_sf"/>
</dbReference>
<keyword evidence="2" id="KW-0479">Metal-binding</keyword>
<evidence type="ECO:0000313" key="12">
    <source>
        <dbReference type="Proteomes" id="UP001075354"/>
    </source>
</evidence>
<dbReference type="PROSITE" id="PS50199">
    <property type="entry name" value="ZF_RANBP2_2"/>
    <property type="match status" value="2"/>
</dbReference>
<feature type="compositionally biased region" description="Low complexity" evidence="8">
    <location>
        <begin position="1931"/>
        <end position="1946"/>
    </location>
</feature>
<feature type="compositionally biased region" description="Low complexity" evidence="8">
    <location>
        <begin position="1874"/>
        <end position="1889"/>
    </location>
</feature>
<comment type="caution">
    <text evidence="11">The sequence shown here is derived from an EMBL/GenBank/DDBJ whole genome shotgun (WGS) entry which is preliminary data.</text>
</comment>
<evidence type="ECO:0000256" key="6">
    <source>
        <dbReference type="PROSITE-ProRule" id="PRU00339"/>
    </source>
</evidence>
<feature type="region of interest" description="Disordered" evidence="8">
    <location>
        <begin position="1414"/>
        <end position="1434"/>
    </location>
</feature>
<feature type="compositionally biased region" description="Polar residues" evidence="8">
    <location>
        <begin position="1211"/>
        <end position="1222"/>
    </location>
</feature>
<keyword evidence="4" id="KW-0862">Zinc</keyword>
<dbReference type="SMART" id="SM00160">
    <property type="entry name" value="RanBD"/>
    <property type="match status" value="2"/>
</dbReference>
<dbReference type="GO" id="GO:0005096">
    <property type="term" value="F:GTPase activator activity"/>
    <property type="evidence" value="ECO:0007669"/>
    <property type="project" value="TreeGrafter"/>
</dbReference>
<dbReference type="Gene3D" id="1.25.40.10">
    <property type="entry name" value="Tetratricopeptide repeat domain"/>
    <property type="match status" value="1"/>
</dbReference>
<keyword evidence="6" id="KW-0802">TPR repeat</keyword>
<dbReference type="InterPro" id="IPR045256">
    <property type="entry name" value="RanBP1_RanBD"/>
</dbReference>
<feature type="compositionally biased region" description="Low complexity" evidence="8">
    <location>
        <begin position="1123"/>
        <end position="1132"/>
    </location>
</feature>
<dbReference type="Gene3D" id="4.10.1060.10">
    <property type="entry name" value="Zinc finger, RanBP2-type"/>
    <property type="match status" value="2"/>
</dbReference>
<evidence type="ECO:0000256" key="3">
    <source>
        <dbReference type="ARBA" id="ARBA00022771"/>
    </source>
</evidence>
<accession>A0AAV7XUL1</accession>
<feature type="repeat" description="TPR" evidence="6">
    <location>
        <begin position="60"/>
        <end position="93"/>
    </location>
</feature>
<dbReference type="EMBL" id="JAPTSV010000004">
    <property type="protein sequence ID" value="KAJ1528544.1"/>
    <property type="molecule type" value="Genomic_DNA"/>
</dbReference>
<feature type="region of interest" description="Disordered" evidence="8">
    <location>
        <begin position="1710"/>
        <end position="1732"/>
    </location>
</feature>
<dbReference type="InterPro" id="IPR000156">
    <property type="entry name" value="Ran_bind_dom"/>
</dbReference>
<dbReference type="GO" id="GO:0006913">
    <property type="term" value="P:nucleocytoplasmic transport"/>
    <property type="evidence" value="ECO:0007669"/>
    <property type="project" value="InterPro"/>
</dbReference>
<feature type="region of interest" description="Disordered" evidence="8">
    <location>
        <begin position="1366"/>
        <end position="1397"/>
    </location>
</feature>
<evidence type="ECO:0000313" key="11">
    <source>
        <dbReference type="EMBL" id="KAJ1528544.1"/>
    </source>
</evidence>
<keyword evidence="7" id="KW-0175">Coiled coil</keyword>
<feature type="region of interest" description="Disordered" evidence="8">
    <location>
        <begin position="1904"/>
        <end position="1960"/>
    </location>
</feature>
<feature type="compositionally biased region" description="Polar residues" evidence="8">
    <location>
        <begin position="833"/>
        <end position="846"/>
    </location>
</feature>
<dbReference type="InterPro" id="IPR011990">
    <property type="entry name" value="TPR-like_helical_dom_sf"/>
</dbReference>
<dbReference type="SUPFAM" id="SSF50729">
    <property type="entry name" value="PH domain-like"/>
    <property type="match status" value="2"/>
</dbReference>
<dbReference type="InterPro" id="IPR019734">
    <property type="entry name" value="TPR_rpt"/>
</dbReference>
<keyword evidence="1" id="KW-0597">Phosphoprotein</keyword>
<dbReference type="CDD" id="cd13179">
    <property type="entry name" value="RanBD_RanBP1"/>
    <property type="match status" value="1"/>
</dbReference>
<evidence type="ECO:0000256" key="8">
    <source>
        <dbReference type="SAM" id="MobiDB-lite"/>
    </source>
</evidence>
<feature type="compositionally biased region" description="Acidic residues" evidence="8">
    <location>
        <begin position="1947"/>
        <end position="1960"/>
    </location>
</feature>
<evidence type="ECO:0000256" key="5">
    <source>
        <dbReference type="PROSITE-ProRule" id="PRU00322"/>
    </source>
</evidence>
<evidence type="ECO:0008006" key="13">
    <source>
        <dbReference type="Google" id="ProtNLM"/>
    </source>
</evidence>
<evidence type="ECO:0000256" key="4">
    <source>
        <dbReference type="ARBA" id="ARBA00022833"/>
    </source>
</evidence>
<dbReference type="GO" id="GO:0005737">
    <property type="term" value="C:cytoplasm"/>
    <property type="evidence" value="ECO:0007669"/>
    <property type="project" value="TreeGrafter"/>
</dbReference>
<evidence type="ECO:0000256" key="7">
    <source>
        <dbReference type="SAM" id="Coils"/>
    </source>
</evidence>
<evidence type="ECO:0000256" key="2">
    <source>
        <dbReference type="ARBA" id="ARBA00022723"/>
    </source>
</evidence>
<dbReference type="FunFam" id="2.30.29.30:FF:000018">
    <property type="entry name" value="E3 SUMO-protein ligase RanBP2"/>
    <property type="match status" value="2"/>
</dbReference>
<feature type="region of interest" description="Disordered" evidence="8">
    <location>
        <begin position="1481"/>
        <end position="1506"/>
    </location>
</feature>
<gene>
    <name evidence="11" type="ORF">ONE63_006950</name>
</gene>
<dbReference type="GO" id="GO:0008270">
    <property type="term" value="F:zinc ion binding"/>
    <property type="evidence" value="ECO:0007669"/>
    <property type="project" value="UniProtKB-KW"/>
</dbReference>
<reference evidence="11" key="1">
    <citation type="submission" date="2022-12" db="EMBL/GenBank/DDBJ databases">
        <title>Chromosome-level genome assembly of the bean flower thrips Megalurothrips usitatus.</title>
        <authorList>
            <person name="Ma L."/>
            <person name="Liu Q."/>
            <person name="Li H."/>
            <person name="Cai W."/>
        </authorList>
    </citation>
    <scope>NUCLEOTIDE SEQUENCE</scope>
    <source>
        <strain evidence="11">Cailab_2022a</strain>
    </source>
</reference>
<feature type="compositionally biased region" description="Low complexity" evidence="8">
    <location>
        <begin position="1489"/>
        <end position="1506"/>
    </location>
</feature>
<feature type="region of interest" description="Disordered" evidence="8">
    <location>
        <begin position="1200"/>
        <end position="1225"/>
    </location>
</feature>
<feature type="region of interest" description="Disordered" evidence="8">
    <location>
        <begin position="831"/>
        <end position="871"/>
    </location>
</feature>
<protein>
    <recommendedName>
        <fullName evidence="13">E3 SUMO-protein ligase RanBP2</fullName>
    </recommendedName>
</protein>
<dbReference type="InterPro" id="IPR001876">
    <property type="entry name" value="Znf_RanBP2"/>
</dbReference>
<feature type="region of interest" description="Disordered" evidence="8">
    <location>
        <begin position="1857"/>
        <end position="1889"/>
    </location>
</feature>
<feature type="domain" description="RanBD1" evidence="9">
    <location>
        <begin position="1234"/>
        <end position="1368"/>
    </location>
</feature>
<dbReference type="PANTHER" id="PTHR23138:SF87">
    <property type="entry name" value="E3 SUMO-PROTEIN LIGASE RANBP2"/>
    <property type="match status" value="1"/>
</dbReference>
<dbReference type="PROSITE" id="PS50005">
    <property type="entry name" value="TPR"/>
    <property type="match status" value="1"/>
</dbReference>
<feature type="coiled-coil region" evidence="7">
    <location>
        <begin position="903"/>
        <end position="937"/>
    </location>
</feature>
<proteinExistence type="predicted"/>
<feature type="region of interest" description="Disordered" evidence="8">
    <location>
        <begin position="1104"/>
        <end position="1132"/>
    </location>
</feature>
<feature type="compositionally biased region" description="Basic and acidic residues" evidence="8">
    <location>
        <begin position="861"/>
        <end position="871"/>
    </location>
</feature>
<keyword evidence="3 5" id="KW-0863">Zinc-finger</keyword>
<dbReference type="InterPro" id="IPR045255">
    <property type="entry name" value="RanBP1-like"/>
</dbReference>
<feature type="domain" description="RanBP2-type" evidence="10">
    <location>
        <begin position="1740"/>
        <end position="1769"/>
    </location>
</feature>
<feature type="compositionally biased region" description="Low complexity" evidence="8">
    <location>
        <begin position="1711"/>
        <end position="1724"/>
    </location>
</feature>